<gene>
    <name evidence="6" type="ORF">H8F21_13550</name>
</gene>
<dbReference type="PANTHER" id="PTHR43537">
    <property type="entry name" value="TRANSCRIPTIONAL REGULATOR, GNTR FAMILY"/>
    <property type="match status" value="1"/>
</dbReference>
<dbReference type="EMBL" id="JACOPV010000008">
    <property type="protein sequence ID" value="MBM5458589.1"/>
    <property type="molecule type" value="Genomic_DNA"/>
</dbReference>
<sequence>MNPQEHQLEALSNATPTERLNPPRQEVAPLKQLNSQDSLQPSAVSNVIEEHLRDEILTGKLKPGTRIKQQKLAHSFNVSRMPVREALRRLEGQGLLVGEFYKGYVVSPDAALADLSMRLRPLQGLYAQLTSDEARKAFETEVLRLLRGDDFNSATPPDE</sequence>
<evidence type="ECO:0000259" key="5">
    <source>
        <dbReference type="PROSITE" id="PS50949"/>
    </source>
</evidence>
<evidence type="ECO:0000256" key="3">
    <source>
        <dbReference type="ARBA" id="ARBA00023163"/>
    </source>
</evidence>
<evidence type="ECO:0000313" key="6">
    <source>
        <dbReference type="EMBL" id="MBM5458589.1"/>
    </source>
</evidence>
<dbReference type="Pfam" id="PF00392">
    <property type="entry name" value="GntR"/>
    <property type="match status" value="1"/>
</dbReference>
<dbReference type="PRINTS" id="PR00035">
    <property type="entry name" value="HTHGNTR"/>
</dbReference>
<keyword evidence="7" id="KW-1185">Reference proteome</keyword>
<accession>A0ABS2BYB4</accession>
<feature type="region of interest" description="Disordered" evidence="4">
    <location>
        <begin position="1"/>
        <end position="26"/>
    </location>
</feature>
<organism evidence="6 7">
    <name type="scientific">Pseudomonas arcuscaelestis</name>
    <dbReference type="NCBI Taxonomy" id="2710591"/>
    <lineage>
        <taxon>Bacteria</taxon>
        <taxon>Pseudomonadati</taxon>
        <taxon>Pseudomonadota</taxon>
        <taxon>Gammaproteobacteria</taxon>
        <taxon>Pseudomonadales</taxon>
        <taxon>Pseudomonadaceae</taxon>
        <taxon>Pseudomonas</taxon>
    </lineage>
</organism>
<keyword evidence="1" id="KW-0805">Transcription regulation</keyword>
<feature type="domain" description="HTH gntR-type" evidence="5">
    <location>
        <begin position="42"/>
        <end position="109"/>
    </location>
</feature>
<dbReference type="SUPFAM" id="SSF46785">
    <property type="entry name" value="Winged helix' DNA-binding domain"/>
    <property type="match status" value="1"/>
</dbReference>
<comment type="caution">
    <text evidence="6">The sequence shown here is derived from an EMBL/GenBank/DDBJ whole genome shotgun (WGS) entry which is preliminary data.</text>
</comment>
<evidence type="ECO:0000256" key="2">
    <source>
        <dbReference type="ARBA" id="ARBA00023125"/>
    </source>
</evidence>
<evidence type="ECO:0000256" key="1">
    <source>
        <dbReference type="ARBA" id="ARBA00023015"/>
    </source>
</evidence>
<dbReference type="Proteomes" id="UP000745663">
    <property type="component" value="Unassembled WGS sequence"/>
</dbReference>
<reference evidence="6 7" key="1">
    <citation type="submission" date="2020-08" db="EMBL/GenBank/DDBJ databases">
        <title>Description of novel Pseudomonas species.</title>
        <authorList>
            <person name="Duman M."/>
            <person name="Mulet M."/>
            <person name="Altun S."/>
            <person name="Saticioglu I.B."/>
            <person name="Lalucat J."/>
            <person name="Garcia-Valdes E."/>
        </authorList>
    </citation>
    <scope>NUCLEOTIDE SEQUENCE [LARGE SCALE GENOMIC DNA]</scope>
    <source>
        <strain evidence="6 7">P66</strain>
    </source>
</reference>
<keyword evidence="2" id="KW-0238">DNA-binding</keyword>
<keyword evidence="3" id="KW-0804">Transcription</keyword>
<evidence type="ECO:0000313" key="7">
    <source>
        <dbReference type="Proteomes" id="UP000745663"/>
    </source>
</evidence>
<dbReference type="CDD" id="cd07377">
    <property type="entry name" value="WHTH_GntR"/>
    <property type="match status" value="1"/>
</dbReference>
<dbReference type="Gene3D" id="1.10.10.10">
    <property type="entry name" value="Winged helix-like DNA-binding domain superfamily/Winged helix DNA-binding domain"/>
    <property type="match status" value="1"/>
</dbReference>
<dbReference type="InterPro" id="IPR036388">
    <property type="entry name" value="WH-like_DNA-bd_sf"/>
</dbReference>
<name>A0ABS2BYB4_9PSED</name>
<dbReference type="PANTHER" id="PTHR43537:SF24">
    <property type="entry name" value="GLUCONATE OPERON TRANSCRIPTIONAL REPRESSOR"/>
    <property type="match status" value="1"/>
</dbReference>
<dbReference type="PROSITE" id="PS50949">
    <property type="entry name" value="HTH_GNTR"/>
    <property type="match status" value="1"/>
</dbReference>
<proteinExistence type="predicted"/>
<dbReference type="InterPro" id="IPR000524">
    <property type="entry name" value="Tscrpt_reg_HTH_GntR"/>
</dbReference>
<feature type="compositionally biased region" description="Polar residues" evidence="4">
    <location>
        <begin position="1"/>
        <end position="18"/>
    </location>
</feature>
<evidence type="ECO:0000256" key="4">
    <source>
        <dbReference type="SAM" id="MobiDB-lite"/>
    </source>
</evidence>
<dbReference type="SMART" id="SM00345">
    <property type="entry name" value="HTH_GNTR"/>
    <property type="match status" value="1"/>
</dbReference>
<dbReference type="InterPro" id="IPR036390">
    <property type="entry name" value="WH_DNA-bd_sf"/>
</dbReference>
<protein>
    <submittedName>
        <fullName evidence="6">GntR family transcriptional regulator</fullName>
    </submittedName>
</protein>